<sequence>MVVAHDEEQNLKTLVPELLAQDYPNFEVIVVNDRSNDGTYDFLLEETKKDSRLRMVNVENVPAHVNGKKFGITLGIRAASHEWILLTDADCRPAAKTWIAGMSSQFTDSTKFVLGFSPYQRGAGFLNLFIRFESLITVIQYFSYAWLRNPYMGVGRNLAYRKSLFLEKKGFNQFLNVTGGDDDLFVNQHAGGSNTLVAFTPETQVHSIPKTTLSGFFNQKVRHLSVGKRYRLKHRILLGVFTLTWILAWFTGISLLIVNVTQWWLAAAPLALRAILLMLLINTLVKKARLPFPLWAVPFLDFLYSIYYISTGLVALLTKKIRWRN</sequence>
<feature type="domain" description="Glycosyltransferase 2-like" evidence="5">
    <location>
        <begin position="2"/>
        <end position="129"/>
    </location>
</feature>
<evidence type="ECO:0000256" key="2">
    <source>
        <dbReference type="ARBA" id="ARBA00022676"/>
    </source>
</evidence>
<keyword evidence="4" id="KW-1133">Transmembrane helix</keyword>
<evidence type="ECO:0000313" key="6">
    <source>
        <dbReference type="EMBL" id="MBT1696252.1"/>
    </source>
</evidence>
<proteinExistence type="inferred from homology"/>
<protein>
    <submittedName>
        <fullName evidence="6">Glycosyltransferase</fullName>
        <ecNumber evidence="6">2.4.-.-</ecNumber>
    </submittedName>
</protein>
<keyword evidence="4" id="KW-0472">Membrane</keyword>
<feature type="transmembrane region" description="Helical" evidence="4">
    <location>
        <begin position="236"/>
        <end position="257"/>
    </location>
</feature>
<accession>A0AAP2DJQ5</accession>
<organism evidence="6 7">
    <name type="scientific">Chryseosolibacter histidini</name>
    <dbReference type="NCBI Taxonomy" id="2782349"/>
    <lineage>
        <taxon>Bacteria</taxon>
        <taxon>Pseudomonadati</taxon>
        <taxon>Bacteroidota</taxon>
        <taxon>Cytophagia</taxon>
        <taxon>Cytophagales</taxon>
        <taxon>Chryseotaleaceae</taxon>
        <taxon>Chryseosolibacter</taxon>
    </lineage>
</organism>
<feature type="transmembrane region" description="Helical" evidence="4">
    <location>
        <begin position="263"/>
        <end position="285"/>
    </location>
</feature>
<keyword evidence="2 6" id="KW-0328">Glycosyltransferase</keyword>
<dbReference type="SUPFAM" id="SSF53448">
    <property type="entry name" value="Nucleotide-diphospho-sugar transferases"/>
    <property type="match status" value="1"/>
</dbReference>
<dbReference type="PANTHER" id="PTHR43630">
    <property type="entry name" value="POLY-BETA-1,6-N-ACETYL-D-GLUCOSAMINE SYNTHASE"/>
    <property type="match status" value="1"/>
</dbReference>
<evidence type="ECO:0000256" key="3">
    <source>
        <dbReference type="ARBA" id="ARBA00022679"/>
    </source>
</evidence>
<dbReference type="Proteomes" id="UP001319200">
    <property type="component" value="Unassembled WGS sequence"/>
</dbReference>
<dbReference type="InterPro" id="IPR029044">
    <property type="entry name" value="Nucleotide-diphossugar_trans"/>
</dbReference>
<dbReference type="GO" id="GO:0016757">
    <property type="term" value="F:glycosyltransferase activity"/>
    <property type="evidence" value="ECO:0007669"/>
    <property type="project" value="UniProtKB-KW"/>
</dbReference>
<evidence type="ECO:0000256" key="4">
    <source>
        <dbReference type="SAM" id="Phobius"/>
    </source>
</evidence>
<gene>
    <name evidence="6" type="ORF">KK083_05160</name>
</gene>
<reference evidence="6 7" key="1">
    <citation type="submission" date="2021-05" db="EMBL/GenBank/DDBJ databases">
        <title>A Polyphasic approach of four new species of the genus Ohtaekwangia: Ohtaekwangia histidinii sp. nov., Ohtaekwangia cretensis sp. nov., Ohtaekwangia indiensis sp. nov., Ohtaekwangia reichenbachii sp. nov. from diverse environment.</title>
        <authorList>
            <person name="Octaviana S."/>
        </authorList>
    </citation>
    <scope>NUCLEOTIDE SEQUENCE [LARGE SCALE GENOMIC DNA]</scope>
    <source>
        <strain evidence="6 7">PWU4</strain>
    </source>
</reference>
<evidence type="ECO:0000256" key="1">
    <source>
        <dbReference type="ARBA" id="ARBA00006739"/>
    </source>
</evidence>
<evidence type="ECO:0000313" key="7">
    <source>
        <dbReference type="Proteomes" id="UP001319200"/>
    </source>
</evidence>
<dbReference type="EMBL" id="JAHESF010000004">
    <property type="protein sequence ID" value="MBT1696252.1"/>
    <property type="molecule type" value="Genomic_DNA"/>
</dbReference>
<dbReference type="AlphaFoldDB" id="A0AAP2DJQ5"/>
<keyword evidence="4" id="KW-0812">Transmembrane</keyword>
<dbReference type="EC" id="2.4.-.-" evidence="6"/>
<name>A0AAP2DJQ5_9BACT</name>
<dbReference type="Gene3D" id="3.90.550.10">
    <property type="entry name" value="Spore Coat Polysaccharide Biosynthesis Protein SpsA, Chain A"/>
    <property type="match status" value="1"/>
</dbReference>
<comment type="caution">
    <text evidence="6">The sequence shown here is derived from an EMBL/GenBank/DDBJ whole genome shotgun (WGS) entry which is preliminary data.</text>
</comment>
<dbReference type="Pfam" id="PF00535">
    <property type="entry name" value="Glycos_transf_2"/>
    <property type="match status" value="1"/>
</dbReference>
<keyword evidence="3 6" id="KW-0808">Transferase</keyword>
<dbReference type="PANTHER" id="PTHR43630:SF1">
    <property type="entry name" value="POLY-BETA-1,6-N-ACETYL-D-GLUCOSAMINE SYNTHASE"/>
    <property type="match status" value="1"/>
</dbReference>
<feature type="transmembrane region" description="Helical" evidence="4">
    <location>
        <begin position="292"/>
        <end position="317"/>
    </location>
</feature>
<comment type="similarity">
    <text evidence="1">Belongs to the glycosyltransferase 2 family.</text>
</comment>
<dbReference type="InterPro" id="IPR001173">
    <property type="entry name" value="Glyco_trans_2-like"/>
</dbReference>
<keyword evidence="7" id="KW-1185">Reference proteome</keyword>
<evidence type="ECO:0000259" key="5">
    <source>
        <dbReference type="Pfam" id="PF00535"/>
    </source>
</evidence>